<sequence>MFQMVFSGGLQAKEFSLKLKDTTRARSYPRATLLTR</sequence>
<dbReference type="Proteomes" id="UP001059596">
    <property type="component" value="Chromosome 3R"/>
</dbReference>
<dbReference type="EMBL" id="JAMKOV010000001">
    <property type="protein sequence ID" value="KAI8045843.1"/>
    <property type="molecule type" value="Genomic_DNA"/>
</dbReference>
<protein>
    <submittedName>
        <fullName evidence="1">Uncharacterized protein</fullName>
    </submittedName>
</protein>
<evidence type="ECO:0000313" key="1">
    <source>
        <dbReference type="EMBL" id="KAI8045843.1"/>
    </source>
</evidence>
<reference evidence="1" key="1">
    <citation type="journal article" date="2023" name="Genome Biol. Evol.">
        <title>Long-read-based Genome Assembly of Drosophila gunungcola Reveals Fewer Chemosensory Genes in Flower-breeding Species.</title>
        <authorList>
            <person name="Negi A."/>
            <person name="Liao B.Y."/>
            <person name="Yeh S.D."/>
        </authorList>
    </citation>
    <scope>NUCLEOTIDE SEQUENCE</scope>
    <source>
        <strain evidence="1">Sukarami</strain>
    </source>
</reference>
<dbReference type="AlphaFoldDB" id="A0A9P9YZ63"/>
<organism evidence="1 2">
    <name type="scientific">Drosophila gunungcola</name>
    <name type="common">fruit fly</name>
    <dbReference type="NCBI Taxonomy" id="103775"/>
    <lineage>
        <taxon>Eukaryota</taxon>
        <taxon>Metazoa</taxon>
        <taxon>Ecdysozoa</taxon>
        <taxon>Arthropoda</taxon>
        <taxon>Hexapoda</taxon>
        <taxon>Insecta</taxon>
        <taxon>Pterygota</taxon>
        <taxon>Neoptera</taxon>
        <taxon>Endopterygota</taxon>
        <taxon>Diptera</taxon>
        <taxon>Brachycera</taxon>
        <taxon>Muscomorpha</taxon>
        <taxon>Ephydroidea</taxon>
        <taxon>Drosophilidae</taxon>
        <taxon>Drosophila</taxon>
        <taxon>Sophophora</taxon>
    </lineage>
</organism>
<proteinExistence type="predicted"/>
<accession>A0A9P9YZ63</accession>
<keyword evidence="2" id="KW-1185">Reference proteome</keyword>
<comment type="caution">
    <text evidence="1">The sequence shown here is derived from an EMBL/GenBank/DDBJ whole genome shotgun (WGS) entry which is preliminary data.</text>
</comment>
<evidence type="ECO:0000313" key="2">
    <source>
        <dbReference type="Proteomes" id="UP001059596"/>
    </source>
</evidence>
<name>A0A9P9YZ63_9MUSC</name>
<gene>
    <name evidence="1" type="ORF">M5D96_002032</name>
</gene>